<evidence type="ECO:0000256" key="3">
    <source>
        <dbReference type="ARBA" id="ARBA00022694"/>
    </source>
</evidence>
<dbReference type="GO" id="GO:0052693">
    <property type="term" value="F:epoxyqueuosine reductase activity"/>
    <property type="evidence" value="ECO:0007669"/>
    <property type="project" value="UniProtKB-EC"/>
</dbReference>
<proteinExistence type="predicted"/>
<keyword evidence="4" id="KW-0671">Queuosine biosynthesis</keyword>
<dbReference type="PROSITE" id="PS00198">
    <property type="entry name" value="4FE4S_FER_1"/>
    <property type="match status" value="1"/>
</dbReference>
<keyword evidence="5 7" id="KW-0560">Oxidoreductase</keyword>
<dbReference type="Gene3D" id="3.30.70.20">
    <property type="match status" value="1"/>
</dbReference>
<evidence type="ECO:0000256" key="1">
    <source>
        <dbReference type="ARBA" id="ARBA00022485"/>
    </source>
</evidence>
<dbReference type="SUPFAM" id="SSF54862">
    <property type="entry name" value="4Fe-4S ferredoxins"/>
    <property type="match status" value="1"/>
</dbReference>
<dbReference type="GO" id="GO:0008616">
    <property type="term" value="P:tRNA queuosine(34) biosynthetic process"/>
    <property type="evidence" value="ECO:0007669"/>
    <property type="project" value="UniProtKB-KW"/>
</dbReference>
<organism evidence="7">
    <name type="scientific">bioreactor metagenome</name>
    <dbReference type="NCBI Taxonomy" id="1076179"/>
    <lineage>
        <taxon>unclassified sequences</taxon>
        <taxon>metagenomes</taxon>
        <taxon>ecological metagenomes</taxon>
    </lineage>
</organism>
<evidence type="ECO:0000256" key="5">
    <source>
        <dbReference type="ARBA" id="ARBA00023002"/>
    </source>
</evidence>
<dbReference type="InterPro" id="IPR017896">
    <property type="entry name" value="4Fe4S_Fe-S-bd"/>
</dbReference>
<name>A0A645FRI0_9ZZZZ</name>
<reference evidence="7" key="1">
    <citation type="submission" date="2019-08" db="EMBL/GenBank/DDBJ databases">
        <authorList>
            <person name="Kucharzyk K."/>
            <person name="Murdoch R.W."/>
            <person name="Higgins S."/>
            <person name="Loffler F."/>
        </authorList>
    </citation>
    <scope>NUCLEOTIDE SEQUENCE</scope>
</reference>
<dbReference type="Pfam" id="PF13484">
    <property type="entry name" value="Fer4_16"/>
    <property type="match status" value="1"/>
</dbReference>
<dbReference type="Pfam" id="PF08331">
    <property type="entry name" value="QueG_DUF1730"/>
    <property type="match status" value="1"/>
</dbReference>
<sequence length="236" mass="26986">MQSEKQQLGIPYVASYARGEDYHDAIRKKLREIVRRMKNEIPELEARVFTDSAPLLERAWAREAGLGFIGKNGLLISKEHGIHNLIGIILVSVQLRYSDKKVREGCGNCRRCLDACPTGALTAPYIMDARRCISYQTIESKRLYEEEEFKVTRSGYIFGCDICIDACPWASRGRFTTWPEFSPLYSAQHNKKIIEFSPQDWISLSEGDFKEIFKNSPLKRAGISKIRNNLNKLMTG</sequence>
<comment type="caution">
    <text evidence="7">The sequence shown here is derived from an EMBL/GenBank/DDBJ whole genome shotgun (WGS) entry which is preliminary data.</text>
</comment>
<dbReference type="InterPro" id="IPR017900">
    <property type="entry name" value="4Fe4S_Fe_S_CS"/>
</dbReference>
<keyword evidence="1" id="KW-0408">Iron</keyword>
<accession>A0A645FRI0</accession>
<dbReference type="AlphaFoldDB" id="A0A645FRI0"/>
<dbReference type="GO" id="GO:0051539">
    <property type="term" value="F:4 iron, 4 sulfur cluster binding"/>
    <property type="evidence" value="ECO:0007669"/>
    <property type="project" value="UniProtKB-KW"/>
</dbReference>
<keyword evidence="3" id="KW-0819">tRNA processing</keyword>
<keyword evidence="1" id="KW-0411">Iron-sulfur</keyword>
<keyword evidence="1" id="KW-0004">4Fe-4S</keyword>
<evidence type="ECO:0000313" key="7">
    <source>
        <dbReference type="EMBL" id="MPN17045.1"/>
    </source>
</evidence>
<gene>
    <name evidence="7" type="primary">queG_47</name>
    <name evidence="7" type="ORF">SDC9_164394</name>
</gene>
<dbReference type="PANTHER" id="PTHR30002">
    <property type="entry name" value="EPOXYQUEUOSINE REDUCTASE"/>
    <property type="match status" value="1"/>
</dbReference>
<evidence type="ECO:0000256" key="2">
    <source>
        <dbReference type="ARBA" id="ARBA00022490"/>
    </source>
</evidence>
<keyword evidence="2" id="KW-0963">Cytoplasm</keyword>
<dbReference type="InterPro" id="IPR013542">
    <property type="entry name" value="QueG_DUF1730"/>
</dbReference>
<dbReference type="PROSITE" id="PS51379">
    <property type="entry name" value="4FE4S_FER_2"/>
    <property type="match status" value="1"/>
</dbReference>
<dbReference type="InterPro" id="IPR004453">
    <property type="entry name" value="QueG"/>
</dbReference>
<protein>
    <submittedName>
        <fullName evidence="7">Epoxyqueuosine reductase</fullName>
        <ecNumber evidence="7">1.17.99.6</ecNumber>
    </submittedName>
</protein>
<dbReference type="EMBL" id="VSSQ01064073">
    <property type="protein sequence ID" value="MPN17045.1"/>
    <property type="molecule type" value="Genomic_DNA"/>
</dbReference>
<evidence type="ECO:0000259" key="6">
    <source>
        <dbReference type="PROSITE" id="PS51379"/>
    </source>
</evidence>
<keyword evidence="1" id="KW-0479">Metal-binding</keyword>
<evidence type="ECO:0000256" key="4">
    <source>
        <dbReference type="ARBA" id="ARBA00022785"/>
    </source>
</evidence>
<dbReference type="NCBIfam" id="TIGR00276">
    <property type="entry name" value="tRNA epoxyqueuosine(34) reductase QueG"/>
    <property type="match status" value="1"/>
</dbReference>
<feature type="domain" description="4Fe-4S ferredoxin-type" evidence="6">
    <location>
        <begin position="97"/>
        <end position="126"/>
    </location>
</feature>
<dbReference type="PANTHER" id="PTHR30002:SF4">
    <property type="entry name" value="EPOXYQUEUOSINE REDUCTASE"/>
    <property type="match status" value="1"/>
</dbReference>
<dbReference type="EC" id="1.17.99.6" evidence="7"/>